<evidence type="ECO:0008006" key="3">
    <source>
        <dbReference type="Google" id="ProtNLM"/>
    </source>
</evidence>
<name>A0A7S0JG74_9EUKA</name>
<dbReference type="Gene3D" id="1.25.10.10">
    <property type="entry name" value="Leucine-rich Repeat Variant"/>
    <property type="match status" value="1"/>
</dbReference>
<protein>
    <recommendedName>
        <fullName evidence="3">Armadillo repeat-containing protein 8</fullName>
    </recommendedName>
</protein>
<evidence type="ECO:0000313" key="2">
    <source>
        <dbReference type="EMBL" id="CAD8550389.1"/>
    </source>
</evidence>
<feature type="region of interest" description="Disordered" evidence="1">
    <location>
        <begin position="39"/>
        <end position="100"/>
    </location>
</feature>
<gene>
    <name evidence="2" type="ORF">CLEP1334_LOCUS25679</name>
</gene>
<sequence length="368" mass="37919">MAEDEARTEPVVPAAIQLQRPKTKGTRLLGVTLTLSKSGSAEAVAAPTPWAKPPASAANAGGVGGEQAPPVHLPAPAAPDAKRGQQTNQVAPMPVPASPRDAVKQVEPSTLEEVLGVLCSAIQRKDARTIAAVATRLKVLAREDETRMEAASLGLAETMLLGVSTCLTDVEVQCNGLMALRNLTLGAEAAEAVGERAFSKASAFEVVAASMTMHASSEVQEHGSGLLAGLCRGSSEHAANRRVAAVSADLLAVLVRALVPAVVDTTAEDQETQSSASLKAQVSGCSALRALFEHDDGRPSEQLSLSAGGSGVMPAVLHVLRNPAGPEAYRAARHALRTLASSHAALKEVANKALGANKLMSLLMQSAW</sequence>
<evidence type="ECO:0000256" key="1">
    <source>
        <dbReference type="SAM" id="MobiDB-lite"/>
    </source>
</evidence>
<dbReference type="InterPro" id="IPR016024">
    <property type="entry name" value="ARM-type_fold"/>
</dbReference>
<proteinExistence type="predicted"/>
<dbReference type="SUPFAM" id="SSF48371">
    <property type="entry name" value="ARM repeat"/>
    <property type="match status" value="1"/>
</dbReference>
<organism evidence="2">
    <name type="scientific">Calcidiscus leptoporus</name>
    <dbReference type="NCBI Taxonomy" id="127549"/>
    <lineage>
        <taxon>Eukaryota</taxon>
        <taxon>Haptista</taxon>
        <taxon>Haptophyta</taxon>
        <taxon>Prymnesiophyceae</taxon>
        <taxon>Coccolithales</taxon>
        <taxon>Calcidiscaceae</taxon>
        <taxon>Calcidiscus</taxon>
    </lineage>
</organism>
<reference evidence="2" key="1">
    <citation type="submission" date="2021-01" db="EMBL/GenBank/DDBJ databases">
        <authorList>
            <person name="Corre E."/>
            <person name="Pelletier E."/>
            <person name="Niang G."/>
            <person name="Scheremetjew M."/>
            <person name="Finn R."/>
            <person name="Kale V."/>
            <person name="Holt S."/>
            <person name="Cochrane G."/>
            <person name="Meng A."/>
            <person name="Brown T."/>
            <person name="Cohen L."/>
        </authorList>
    </citation>
    <scope>NUCLEOTIDE SEQUENCE</scope>
    <source>
        <strain evidence="2">RCC1130</strain>
    </source>
</reference>
<dbReference type="AlphaFoldDB" id="A0A7S0JG74"/>
<dbReference type="EMBL" id="HBER01051419">
    <property type="protein sequence ID" value="CAD8550389.1"/>
    <property type="molecule type" value="Transcribed_RNA"/>
</dbReference>
<accession>A0A7S0JG74</accession>
<dbReference type="InterPro" id="IPR011989">
    <property type="entry name" value="ARM-like"/>
</dbReference>